<dbReference type="Proteomes" id="UP000176204">
    <property type="component" value="Chromosome I"/>
</dbReference>
<evidence type="ECO:0000259" key="6">
    <source>
        <dbReference type="Pfam" id="PF00496"/>
    </source>
</evidence>
<comment type="subcellular location">
    <subcellularLocation>
        <location evidence="1">Cell envelope</location>
    </subcellularLocation>
</comment>
<organism evidence="7 8">
    <name type="scientific">Akkermansia glycaniphila</name>
    <dbReference type="NCBI Taxonomy" id="1679444"/>
    <lineage>
        <taxon>Bacteria</taxon>
        <taxon>Pseudomonadati</taxon>
        <taxon>Verrucomicrobiota</taxon>
        <taxon>Verrucomicrobiia</taxon>
        <taxon>Verrucomicrobiales</taxon>
        <taxon>Akkermansiaceae</taxon>
        <taxon>Akkermansia</taxon>
    </lineage>
</organism>
<keyword evidence="4 5" id="KW-0732">Signal</keyword>
<evidence type="ECO:0000256" key="4">
    <source>
        <dbReference type="ARBA" id="ARBA00022729"/>
    </source>
</evidence>
<comment type="similarity">
    <text evidence="2">Belongs to the bacterial solute-binding protein 5 family.</text>
</comment>
<protein>
    <submittedName>
        <fullName evidence="7">Bacterial extracellular solute-binding proteins family 5 middle</fullName>
    </submittedName>
</protein>
<dbReference type="FunFam" id="3.10.105.10:FF:000001">
    <property type="entry name" value="Oligopeptide ABC transporter, oligopeptide-binding protein"/>
    <property type="match status" value="1"/>
</dbReference>
<dbReference type="Gene3D" id="3.10.105.10">
    <property type="entry name" value="Dipeptide-binding Protein, Domain 3"/>
    <property type="match status" value="1"/>
</dbReference>
<dbReference type="PIRSF" id="PIRSF002741">
    <property type="entry name" value="MppA"/>
    <property type="match status" value="1"/>
</dbReference>
<proteinExistence type="inferred from homology"/>
<dbReference type="KEGG" id="agl:PYTT_0438"/>
<dbReference type="GO" id="GO:0015833">
    <property type="term" value="P:peptide transport"/>
    <property type="evidence" value="ECO:0007669"/>
    <property type="project" value="TreeGrafter"/>
</dbReference>
<accession>A0A1C7PDV6</accession>
<keyword evidence="8" id="KW-1185">Reference proteome</keyword>
<feature type="chain" id="PRO_5014266535" evidence="5">
    <location>
        <begin position="20"/>
        <end position="560"/>
    </location>
</feature>
<evidence type="ECO:0000256" key="5">
    <source>
        <dbReference type="SAM" id="SignalP"/>
    </source>
</evidence>
<evidence type="ECO:0000256" key="2">
    <source>
        <dbReference type="ARBA" id="ARBA00005695"/>
    </source>
</evidence>
<dbReference type="Gene3D" id="3.40.190.10">
    <property type="entry name" value="Periplasmic binding protein-like II"/>
    <property type="match status" value="1"/>
</dbReference>
<evidence type="ECO:0000313" key="8">
    <source>
        <dbReference type="Proteomes" id="UP000176204"/>
    </source>
</evidence>
<dbReference type="AlphaFoldDB" id="A0A1C7PDV6"/>
<dbReference type="InterPro" id="IPR030678">
    <property type="entry name" value="Peptide/Ni-bd"/>
</dbReference>
<dbReference type="GO" id="GO:0030288">
    <property type="term" value="C:outer membrane-bounded periplasmic space"/>
    <property type="evidence" value="ECO:0007669"/>
    <property type="project" value="UniProtKB-ARBA"/>
</dbReference>
<gene>
    <name evidence="7" type="ORF">PYTT_0438</name>
</gene>
<feature type="signal peptide" evidence="5">
    <location>
        <begin position="1"/>
        <end position="19"/>
    </location>
</feature>
<dbReference type="GO" id="GO:1904680">
    <property type="term" value="F:peptide transmembrane transporter activity"/>
    <property type="evidence" value="ECO:0007669"/>
    <property type="project" value="TreeGrafter"/>
</dbReference>
<evidence type="ECO:0000256" key="1">
    <source>
        <dbReference type="ARBA" id="ARBA00004196"/>
    </source>
</evidence>
<dbReference type="InterPro" id="IPR039424">
    <property type="entry name" value="SBP_5"/>
</dbReference>
<dbReference type="PATRIC" id="fig|1679444.3.peg.2291"/>
<dbReference type="Pfam" id="PF00496">
    <property type="entry name" value="SBP_bac_5"/>
    <property type="match status" value="1"/>
</dbReference>
<reference evidence="8" key="1">
    <citation type="submission" date="2016-09" db="EMBL/GenBank/DDBJ databases">
        <authorList>
            <person name="Koehorst J."/>
        </authorList>
    </citation>
    <scope>NUCLEOTIDE SEQUENCE [LARGE SCALE GENOMIC DNA]</scope>
</reference>
<evidence type="ECO:0000256" key="3">
    <source>
        <dbReference type="ARBA" id="ARBA00022448"/>
    </source>
</evidence>
<sequence length="560" mass="62738">MRRVKCLLPLLCAVALLLAGCDTRSSVEKADEEGVLLVGNGFEPQSFDPHKATAVADWHIIGTLLEGLVRGDAMEDDKVHPGVAESWEANEAKDVWTFRLREDARWSDGRPVTAHDFVYAYHRLLHPLFGGKYADMLFPLKNAEAYNKDWLRKELGGEGDLWEKAGVGVEAVGERTLRLTLREPTPHLPLLLLHYTWFPVPAHAVEANGGMLDRSSEWTKPGKWVGNGAFVLAEYRFNDFVEVRRNPQYWRAGAVALNAVRFLPVVNAFTETRMFFDGKLHVTNNVPPEMLAYAKGKAPDAFCRDAYYCSFFYRLNTTRKPLDDVRVRMALALGVDRDALVDKVVRDAGTPATGFTPPGAGYETPDMFKDAGATQAERVQTARRLLAEAGFPGGKGFPTLEIMTTSREVQKVMAEAIQAMWLENLGIHVEIRSCEWTAYKDAQQKLQYDISSSSWSGDYLDPATFVEMWSGGSGNNATGWSNGRFDAAVRRAHSSGKVEERLAALREAEETMLKEAPVVPLYWAYRTYLKRPEVKGWHGLLLDAHPYDAVYVEKEGKRDD</sequence>
<dbReference type="InterPro" id="IPR000914">
    <property type="entry name" value="SBP_5_dom"/>
</dbReference>
<name>A0A1C7PDV6_9BACT</name>
<dbReference type="SUPFAM" id="SSF53850">
    <property type="entry name" value="Periplasmic binding protein-like II"/>
    <property type="match status" value="1"/>
</dbReference>
<dbReference type="Gene3D" id="3.90.76.10">
    <property type="entry name" value="Dipeptide-binding Protein, Domain 1"/>
    <property type="match status" value="1"/>
</dbReference>
<feature type="domain" description="Solute-binding protein family 5" evidence="6">
    <location>
        <begin position="78"/>
        <end position="476"/>
    </location>
</feature>
<dbReference type="CDD" id="cd08504">
    <property type="entry name" value="PBP2_OppA"/>
    <property type="match status" value="1"/>
</dbReference>
<evidence type="ECO:0000313" key="7">
    <source>
        <dbReference type="EMBL" id="SEH75066.1"/>
    </source>
</evidence>
<dbReference type="STRING" id="1679444.PYTT_0438"/>
<dbReference type="GO" id="GO:0043190">
    <property type="term" value="C:ATP-binding cassette (ABC) transporter complex"/>
    <property type="evidence" value="ECO:0007669"/>
    <property type="project" value="InterPro"/>
</dbReference>
<keyword evidence="3" id="KW-0813">Transport</keyword>
<dbReference type="PANTHER" id="PTHR30290:SF10">
    <property type="entry name" value="PERIPLASMIC OLIGOPEPTIDE-BINDING PROTEIN-RELATED"/>
    <property type="match status" value="1"/>
</dbReference>
<dbReference type="PANTHER" id="PTHR30290">
    <property type="entry name" value="PERIPLASMIC BINDING COMPONENT OF ABC TRANSPORTER"/>
    <property type="match status" value="1"/>
</dbReference>
<dbReference type="EMBL" id="LT629973">
    <property type="protein sequence ID" value="SEH75066.1"/>
    <property type="molecule type" value="Genomic_DNA"/>
</dbReference>
<dbReference type="PROSITE" id="PS51257">
    <property type="entry name" value="PROKAR_LIPOPROTEIN"/>
    <property type="match status" value="1"/>
</dbReference>
<dbReference type="FunFam" id="3.90.76.10:FF:000001">
    <property type="entry name" value="Oligopeptide ABC transporter substrate-binding protein"/>
    <property type="match status" value="1"/>
</dbReference>